<organism evidence="1 2">
    <name type="scientific">Caerostris darwini</name>
    <dbReference type="NCBI Taxonomy" id="1538125"/>
    <lineage>
        <taxon>Eukaryota</taxon>
        <taxon>Metazoa</taxon>
        <taxon>Ecdysozoa</taxon>
        <taxon>Arthropoda</taxon>
        <taxon>Chelicerata</taxon>
        <taxon>Arachnida</taxon>
        <taxon>Araneae</taxon>
        <taxon>Araneomorphae</taxon>
        <taxon>Entelegynae</taxon>
        <taxon>Araneoidea</taxon>
        <taxon>Araneidae</taxon>
        <taxon>Caerostris</taxon>
    </lineage>
</organism>
<sequence>MYVPLVRHILLPEFNTTTMMTSGNLEFIDTWESAVHRLYLGIWSLSMASENLQFTDDTLESGVYRWHLRICSSPMIPWNLSMSIL</sequence>
<dbReference type="Proteomes" id="UP001054837">
    <property type="component" value="Unassembled WGS sequence"/>
</dbReference>
<dbReference type="AlphaFoldDB" id="A0AAV4WK57"/>
<proteinExistence type="predicted"/>
<evidence type="ECO:0000313" key="2">
    <source>
        <dbReference type="Proteomes" id="UP001054837"/>
    </source>
</evidence>
<reference evidence="1 2" key="1">
    <citation type="submission" date="2021-06" db="EMBL/GenBank/DDBJ databases">
        <title>Caerostris darwini draft genome.</title>
        <authorList>
            <person name="Kono N."/>
            <person name="Arakawa K."/>
        </authorList>
    </citation>
    <scope>NUCLEOTIDE SEQUENCE [LARGE SCALE GENOMIC DNA]</scope>
</reference>
<name>A0AAV4WK57_9ARAC</name>
<keyword evidence="2" id="KW-1185">Reference proteome</keyword>
<comment type="caution">
    <text evidence="1">The sequence shown here is derived from an EMBL/GenBank/DDBJ whole genome shotgun (WGS) entry which is preliminary data.</text>
</comment>
<evidence type="ECO:0000313" key="1">
    <source>
        <dbReference type="EMBL" id="GIY81780.1"/>
    </source>
</evidence>
<accession>A0AAV4WK57</accession>
<gene>
    <name evidence="1" type="ORF">CDAR_512231</name>
</gene>
<dbReference type="EMBL" id="BPLQ01014668">
    <property type="protein sequence ID" value="GIY81780.1"/>
    <property type="molecule type" value="Genomic_DNA"/>
</dbReference>
<protein>
    <submittedName>
        <fullName evidence="1">Uncharacterized protein</fullName>
    </submittedName>
</protein>